<comment type="similarity">
    <text evidence="1">Belongs to the peptidase C48 family.</text>
</comment>
<dbReference type="Gene3D" id="3.30.310.130">
    <property type="entry name" value="Ubiquitin-related"/>
    <property type="match status" value="1"/>
</dbReference>
<name>A0ABN9RBD7_9DINO</name>
<gene>
    <name evidence="6" type="ORF">PCOR1329_LOCUS17565</name>
</gene>
<protein>
    <recommendedName>
        <fullName evidence="5">Ubiquitin-like protease family profile domain-containing protein</fullName>
    </recommendedName>
</protein>
<dbReference type="Proteomes" id="UP001189429">
    <property type="component" value="Unassembled WGS sequence"/>
</dbReference>
<evidence type="ECO:0000256" key="1">
    <source>
        <dbReference type="ARBA" id="ARBA00005234"/>
    </source>
</evidence>
<feature type="non-terminal residue" evidence="6">
    <location>
        <position position="1"/>
    </location>
</feature>
<comment type="caution">
    <text evidence="6">The sequence shown here is derived from an EMBL/GenBank/DDBJ whole genome shotgun (WGS) entry which is preliminary data.</text>
</comment>
<dbReference type="InterPro" id="IPR003653">
    <property type="entry name" value="Peptidase_C48_C"/>
</dbReference>
<dbReference type="InterPro" id="IPR038765">
    <property type="entry name" value="Papain-like_cys_pep_sf"/>
</dbReference>
<evidence type="ECO:0000259" key="5">
    <source>
        <dbReference type="PROSITE" id="PS50600"/>
    </source>
</evidence>
<reference evidence="6" key="1">
    <citation type="submission" date="2023-10" db="EMBL/GenBank/DDBJ databases">
        <authorList>
            <person name="Chen Y."/>
            <person name="Shah S."/>
            <person name="Dougan E. K."/>
            <person name="Thang M."/>
            <person name="Chan C."/>
        </authorList>
    </citation>
    <scope>NUCLEOTIDE SEQUENCE [LARGE SCALE GENOMIC DNA]</scope>
</reference>
<dbReference type="PANTHER" id="PTHR46915">
    <property type="entry name" value="UBIQUITIN-LIKE PROTEASE 4-RELATED"/>
    <property type="match status" value="1"/>
</dbReference>
<keyword evidence="7" id="KW-1185">Reference proteome</keyword>
<keyword evidence="3" id="KW-0378">Hydrolase</keyword>
<organism evidence="6 7">
    <name type="scientific">Prorocentrum cordatum</name>
    <dbReference type="NCBI Taxonomy" id="2364126"/>
    <lineage>
        <taxon>Eukaryota</taxon>
        <taxon>Sar</taxon>
        <taxon>Alveolata</taxon>
        <taxon>Dinophyceae</taxon>
        <taxon>Prorocentrales</taxon>
        <taxon>Prorocentraceae</taxon>
        <taxon>Prorocentrum</taxon>
    </lineage>
</organism>
<feature type="domain" description="Ubiquitin-like protease family profile" evidence="5">
    <location>
        <begin position="1"/>
        <end position="108"/>
    </location>
</feature>
<dbReference type="PROSITE" id="PS50600">
    <property type="entry name" value="ULP_PROTEASE"/>
    <property type="match status" value="1"/>
</dbReference>
<evidence type="ECO:0000313" key="7">
    <source>
        <dbReference type="Proteomes" id="UP001189429"/>
    </source>
</evidence>
<dbReference type="SUPFAM" id="SSF54001">
    <property type="entry name" value="Cysteine proteinases"/>
    <property type="match status" value="1"/>
</dbReference>
<sequence>GDLYVASTFFFQKLTSGGVASGEEGWENVQRWTRSLEDGLLAKRFVIVPINELNLHWWLAVICHPGRVLSSVHDSMKLATLGEAPRIVCLDSAQEPPPKGTAVQFLRG</sequence>
<evidence type="ECO:0000256" key="3">
    <source>
        <dbReference type="ARBA" id="ARBA00022801"/>
    </source>
</evidence>
<evidence type="ECO:0000313" key="6">
    <source>
        <dbReference type="EMBL" id="CAK0813747.1"/>
    </source>
</evidence>
<keyword evidence="4" id="KW-0788">Thiol protease</keyword>
<dbReference type="PANTHER" id="PTHR46915:SF2">
    <property type="entry name" value="UBIQUITIN-LIKE PROTEASE 4"/>
    <property type="match status" value="1"/>
</dbReference>
<keyword evidence="2" id="KW-0645">Protease</keyword>
<accession>A0ABN9RBD7</accession>
<dbReference type="Pfam" id="PF02902">
    <property type="entry name" value="Peptidase_C48"/>
    <property type="match status" value="1"/>
</dbReference>
<dbReference type="EMBL" id="CAUYUJ010005463">
    <property type="protein sequence ID" value="CAK0813747.1"/>
    <property type="molecule type" value="Genomic_DNA"/>
</dbReference>
<evidence type="ECO:0000256" key="4">
    <source>
        <dbReference type="ARBA" id="ARBA00022807"/>
    </source>
</evidence>
<feature type="non-terminal residue" evidence="6">
    <location>
        <position position="108"/>
    </location>
</feature>
<proteinExistence type="inferred from homology"/>
<evidence type="ECO:0000256" key="2">
    <source>
        <dbReference type="ARBA" id="ARBA00022670"/>
    </source>
</evidence>